<evidence type="ECO:0008006" key="5">
    <source>
        <dbReference type="Google" id="ProtNLM"/>
    </source>
</evidence>
<dbReference type="RefSeq" id="WP_075528935.1">
    <property type="nucleotide sequence ID" value="NZ_CP017560.1"/>
</dbReference>
<sequence length="196" mass="22041">MKWKLFILCFTAILALTACSDSNEPSKSEEEIRKEIEEEVRKELATEENTKDPDTPDSSDERDVAEQPNLSTIEPYVTTHLIFSDFSLAEQSDGYDLQMQVENTNPEFSMSFGWAPASTVTLVTSEGEYATSFPSHPIDEKKVAPGQMKIYLFKFPNATGQPIELKIENVLLVDQQDGKLPKPDKGDEFTIPLQTK</sequence>
<feature type="chain" id="PRO_5039515562" description="Intracellular proteinase inhibitor BsuPI domain-containing protein" evidence="2">
    <location>
        <begin position="21"/>
        <end position="196"/>
    </location>
</feature>
<dbReference type="EMBL" id="CP017560">
    <property type="protein sequence ID" value="AOV08772.1"/>
    <property type="molecule type" value="Genomic_DNA"/>
</dbReference>
<dbReference type="Proteomes" id="UP000185746">
    <property type="component" value="Chromosome"/>
</dbReference>
<name>A0A1D8JJ91_9BACL</name>
<reference evidence="3 4" key="1">
    <citation type="submission" date="2016-09" db="EMBL/GenBank/DDBJ databases">
        <title>Complete genome sequence of the Lysinibacillus sphaericus LMG 22257, a specie of Bacillus with ureolytic activity that can effectively biodeposit calcium carbonate.</title>
        <authorList>
            <person name="Yan W."/>
        </authorList>
    </citation>
    <scope>NUCLEOTIDE SEQUENCE [LARGE SCALE GENOMIC DNA]</scope>
    <source>
        <strain evidence="3 4">LMG 22257</strain>
    </source>
</reference>
<keyword evidence="2" id="KW-0732">Signal</keyword>
<proteinExistence type="predicted"/>
<evidence type="ECO:0000313" key="4">
    <source>
        <dbReference type="Proteomes" id="UP000185746"/>
    </source>
</evidence>
<keyword evidence="4" id="KW-1185">Reference proteome</keyword>
<evidence type="ECO:0000256" key="2">
    <source>
        <dbReference type="SAM" id="SignalP"/>
    </source>
</evidence>
<gene>
    <name evidence="3" type="ORF">BI350_15285</name>
</gene>
<accession>A0A1D8JJ91</accession>
<evidence type="ECO:0000313" key="3">
    <source>
        <dbReference type="EMBL" id="AOV08772.1"/>
    </source>
</evidence>
<protein>
    <recommendedName>
        <fullName evidence="5">Intracellular proteinase inhibitor BsuPI domain-containing protein</fullName>
    </recommendedName>
</protein>
<feature type="compositionally biased region" description="Basic and acidic residues" evidence="1">
    <location>
        <begin position="24"/>
        <end position="65"/>
    </location>
</feature>
<evidence type="ECO:0000256" key="1">
    <source>
        <dbReference type="SAM" id="MobiDB-lite"/>
    </source>
</evidence>
<dbReference type="AlphaFoldDB" id="A0A1D8JJ91"/>
<dbReference type="PROSITE" id="PS51257">
    <property type="entry name" value="PROKAR_LIPOPROTEIN"/>
    <property type="match status" value="1"/>
</dbReference>
<feature type="signal peptide" evidence="2">
    <location>
        <begin position="1"/>
        <end position="20"/>
    </location>
</feature>
<dbReference type="KEGG" id="surl:BI350_15285"/>
<feature type="region of interest" description="Disordered" evidence="1">
    <location>
        <begin position="21"/>
        <end position="70"/>
    </location>
</feature>
<organism evidence="3 4">
    <name type="scientific">Sporosarcina ureilytica</name>
    <dbReference type="NCBI Taxonomy" id="298596"/>
    <lineage>
        <taxon>Bacteria</taxon>
        <taxon>Bacillati</taxon>
        <taxon>Bacillota</taxon>
        <taxon>Bacilli</taxon>
        <taxon>Bacillales</taxon>
        <taxon>Caryophanaceae</taxon>
        <taxon>Sporosarcina</taxon>
    </lineage>
</organism>